<protein>
    <submittedName>
        <fullName evidence="1">Bm10369</fullName>
    </submittedName>
</protein>
<dbReference type="AlphaFoldDB" id="A0A0J9XY44"/>
<reference evidence="1" key="1">
    <citation type="journal article" date="2007" name="Science">
        <title>Draft genome of the filarial nematode parasite Brugia malayi.</title>
        <authorList>
            <person name="Ghedin E."/>
            <person name="Wang S."/>
            <person name="Spiro D."/>
            <person name="Caler E."/>
            <person name="Zhao Q."/>
            <person name="Crabtree J."/>
            <person name="Allen J.E."/>
            <person name="Delcher A.L."/>
            <person name="Guiliano D.B."/>
            <person name="Miranda-Saavedra D."/>
            <person name="Angiuoli S.V."/>
            <person name="Creasy T."/>
            <person name="Amedeo P."/>
            <person name="Haas B."/>
            <person name="El-Sayed N.M."/>
            <person name="Wortman J.R."/>
            <person name="Feldblyum T."/>
            <person name="Tallon L."/>
            <person name="Schatz M."/>
            <person name="Shumway M."/>
            <person name="Koo H."/>
            <person name="Salzberg S.L."/>
            <person name="Schobel S."/>
            <person name="Pertea M."/>
            <person name="Pop M."/>
            <person name="White O."/>
            <person name="Barton G.J."/>
            <person name="Carlow C.K."/>
            <person name="Crawford M.J."/>
            <person name="Daub J."/>
            <person name="Dimmic M.W."/>
            <person name="Estes C.F."/>
            <person name="Foster J.M."/>
            <person name="Ganatra M."/>
            <person name="Gregory W.F."/>
            <person name="Johnson N.M."/>
            <person name="Jin J."/>
            <person name="Komuniecki R."/>
            <person name="Korf I."/>
            <person name="Kumar S."/>
            <person name="Laney S."/>
            <person name="Li B.W."/>
            <person name="Li W."/>
            <person name="Lindblom T.H."/>
            <person name="Lustigman S."/>
            <person name="Ma D."/>
            <person name="Maina C.V."/>
            <person name="Martin D.M."/>
            <person name="McCarter J.P."/>
            <person name="McReynolds L."/>
            <person name="Mitreva M."/>
            <person name="Nutman T.B."/>
            <person name="Parkinson J."/>
            <person name="Peregrin-Alvarez J.M."/>
            <person name="Poole C."/>
            <person name="Ren Q."/>
            <person name="Saunders L."/>
            <person name="Sluder A.E."/>
            <person name="Smith K."/>
            <person name="Stanke M."/>
            <person name="Unnasch T.R."/>
            <person name="Ware J."/>
            <person name="Wei A.D."/>
            <person name="Weil G."/>
            <person name="Williams D.J."/>
            <person name="Zhang Y."/>
            <person name="Williams S.A."/>
            <person name="Fraser-Liggett C."/>
            <person name="Slatko B."/>
            <person name="Blaxter M.L."/>
            <person name="Scott A.L."/>
        </authorList>
    </citation>
    <scope>NUCLEOTIDE SEQUENCE</scope>
    <source>
        <strain evidence="1">FR3</strain>
    </source>
</reference>
<accession>A0A0J9XY44</accession>
<evidence type="ECO:0000313" key="1">
    <source>
        <dbReference type="EMBL" id="CDP97796.1"/>
    </source>
</evidence>
<sequence>MDGDESDSKQPNKQYWLTLMTGKHGVCMCIDNSSPVLHQLLTCSVPATIIRQDESNLVKERAGERGHMFGRSIRDDGTLGGGSRSIGEFRSITEWRGGLIVIYRSTVSRAAKSLMEVPLVNID</sequence>
<name>A0A0J9XY44_BRUMA</name>
<proteinExistence type="predicted"/>
<dbReference type="EMBL" id="LN856990">
    <property type="protein sequence ID" value="CDP97796.1"/>
    <property type="molecule type" value="Genomic_DNA"/>
</dbReference>
<organism evidence="1">
    <name type="scientific">Brugia malayi</name>
    <name type="common">Filarial nematode worm</name>
    <dbReference type="NCBI Taxonomy" id="6279"/>
    <lineage>
        <taxon>Eukaryota</taxon>
        <taxon>Metazoa</taxon>
        <taxon>Ecdysozoa</taxon>
        <taxon>Nematoda</taxon>
        <taxon>Chromadorea</taxon>
        <taxon>Rhabditida</taxon>
        <taxon>Spirurina</taxon>
        <taxon>Spiruromorpha</taxon>
        <taxon>Filarioidea</taxon>
        <taxon>Onchocercidae</taxon>
        <taxon>Brugia</taxon>
    </lineage>
</organism>
<reference evidence="1" key="2">
    <citation type="submission" date="2012-12" db="EMBL/GenBank/DDBJ databases">
        <authorList>
            <person name="Gao Y.W."/>
            <person name="Fan S.T."/>
            <person name="Sun H.T."/>
            <person name="Wang Z."/>
            <person name="Gao X.L."/>
            <person name="Li Y.G."/>
            <person name="Wang T.C."/>
            <person name="Zhang K."/>
            <person name="Xu W.W."/>
            <person name="Yu Z.J."/>
            <person name="Xia X.Z."/>
        </authorList>
    </citation>
    <scope>NUCLEOTIDE SEQUENCE</scope>
    <source>
        <strain evidence="1">FR3</strain>
    </source>
</reference>
<gene>
    <name evidence="1" type="ORF">Bm10369</name>
    <name evidence="1" type="ORF">BM_Bm10369</name>
</gene>